<feature type="region of interest" description="Disordered" evidence="1">
    <location>
        <begin position="141"/>
        <end position="205"/>
    </location>
</feature>
<dbReference type="AlphaFoldDB" id="A0A8E2JFJ0"/>
<accession>A0A8E2JFJ0</accession>
<sequence length="205" mass="22203">MASPLVAASSPRILDPHKKGHFNLQLSDKIMKTGNSSATFSSIKFNHKPQQTSQNRTATITPSAGHQYTLTLSDKDQDAETPNTHTYAGQRIRSKKSYVMIFDPAKQTCTLEPLSASYTFNLKSTSSEPSSAKFAQQYPQIQPPKGQGAADDTADLFDEDGKNGRGSDSEPDEANPYDYRHFLSQSRRGDAESAPSSPDALGGSG</sequence>
<evidence type="ECO:0000256" key="1">
    <source>
        <dbReference type="SAM" id="MobiDB-lite"/>
    </source>
</evidence>
<evidence type="ECO:0000313" key="4">
    <source>
        <dbReference type="Proteomes" id="UP000250266"/>
    </source>
</evidence>
<dbReference type="InterPro" id="IPR019194">
    <property type="entry name" value="Tscrpt_elong_fac_Eaf_N"/>
</dbReference>
<feature type="compositionally biased region" description="Basic and acidic residues" evidence="1">
    <location>
        <begin position="159"/>
        <end position="168"/>
    </location>
</feature>
<name>A0A8E2JFJ0_9PEZI</name>
<organism evidence="3 4">
    <name type="scientific">Lepidopterella palustris CBS 459.81</name>
    <dbReference type="NCBI Taxonomy" id="1314670"/>
    <lineage>
        <taxon>Eukaryota</taxon>
        <taxon>Fungi</taxon>
        <taxon>Dikarya</taxon>
        <taxon>Ascomycota</taxon>
        <taxon>Pezizomycotina</taxon>
        <taxon>Dothideomycetes</taxon>
        <taxon>Pleosporomycetidae</taxon>
        <taxon>Mytilinidiales</taxon>
        <taxon>Argynnaceae</taxon>
        <taxon>Lepidopterella</taxon>
    </lineage>
</organism>
<feature type="domain" description="Transcription elongation factor Eaf N-terminal" evidence="2">
    <location>
        <begin position="22"/>
        <end position="125"/>
    </location>
</feature>
<proteinExistence type="predicted"/>
<dbReference type="Pfam" id="PF09816">
    <property type="entry name" value="EAF"/>
    <property type="match status" value="1"/>
</dbReference>
<dbReference type="Proteomes" id="UP000250266">
    <property type="component" value="Unassembled WGS sequence"/>
</dbReference>
<dbReference type="EMBL" id="KV744975">
    <property type="protein sequence ID" value="OCK80074.1"/>
    <property type="molecule type" value="Genomic_DNA"/>
</dbReference>
<reference evidence="3 4" key="1">
    <citation type="journal article" date="2016" name="Nat. Commun.">
        <title>Ectomycorrhizal ecology is imprinted in the genome of the dominant symbiotic fungus Cenococcum geophilum.</title>
        <authorList>
            <consortium name="DOE Joint Genome Institute"/>
            <person name="Peter M."/>
            <person name="Kohler A."/>
            <person name="Ohm R.A."/>
            <person name="Kuo A."/>
            <person name="Krutzmann J."/>
            <person name="Morin E."/>
            <person name="Arend M."/>
            <person name="Barry K.W."/>
            <person name="Binder M."/>
            <person name="Choi C."/>
            <person name="Clum A."/>
            <person name="Copeland A."/>
            <person name="Grisel N."/>
            <person name="Haridas S."/>
            <person name="Kipfer T."/>
            <person name="LaButti K."/>
            <person name="Lindquist E."/>
            <person name="Lipzen A."/>
            <person name="Maire R."/>
            <person name="Meier B."/>
            <person name="Mihaltcheva S."/>
            <person name="Molinier V."/>
            <person name="Murat C."/>
            <person name="Poggeler S."/>
            <person name="Quandt C.A."/>
            <person name="Sperisen C."/>
            <person name="Tritt A."/>
            <person name="Tisserant E."/>
            <person name="Crous P.W."/>
            <person name="Henrissat B."/>
            <person name="Nehls U."/>
            <person name="Egli S."/>
            <person name="Spatafora J.W."/>
            <person name="Grigoriev I.V."/>
            <person name="Martin F.M."/>
        </authorList>
    </citation>
    <scope>NUCLEOTIDE SEQUENCE [LARGE SCALE GENOMIC DNA]</scope>
    <source>
        <strain evidence="3 4">CBS 459.81</strain>
    </source>
</reference>
<dbReference type="OrthoDB" id="125903at2759"/>
<evidence type="ECO:0000259" key="2">
    <source>
        <dbReference type="Pfam" id="PF09816"/>
    </source>
</evidence>
<feature type="non-terminal residue" evidence="3">
    <location>
        <position position="1"/>
    </location>
</feature>
<evidence type="ECO:0000313" key="3">
    <source>
        <dbReference type="EMBL" id="OCK80074.1"/>
    </source>
</evidence>
<protein>
    <recommendedName>
        <fullName evidence="2">Transcription elongation factor Eaf N-terminal domain-containing protein</fullName>
    </recommendedName>
</protein>
<gene>
    <name evidence="3" type="ORF">K432DRAFT_328915</name>
</gene>
<keyword evidence="4" id="KW-1185">Reference proteome</keyword>